<reference evidence="12 13" key="1">
    <citation type="journal article" date="2016" name="Nat. Commun.">
        <title>Thousands of microbial genomes shed light on interconnected biogeochemical processes in an aquifer system.</title>
        <authorList>
            <person name="Anantharaman K."/>
            <person name="Brown C.T."/>
            <person name="Hug L.A."/>
            <person name="Sharon I."/>
            <person name="Castelle C.J."/>
            <person name="Probst A.J."/>
            <person name="Thomas B.C."/>
            <person name="Singh A."/>
            <person name="Wilkins M.J."/>
            <person name="Karaoz U."/>
            <person name="Brodie E.L."/>
            <person name="Williams K.H."/>
            <person name="Hubbard S.S."/>
            <person name="Banfield J.F."/>
        </authorList>
    </citation>
    <scope>NUCLEOTIDE SEQUENCE [LARGE SCALE GENOMIC DNA]</scope>
</reference>
<comment type="catalytic activity">
    <reaction evidence="1">
        <text>ATP + protein L-histidine = ADP + protein N-phospho-L-histidine.</text>
        <dbReference type="EC" id="2.7.13.3"/>
    </reaction>
</comment>
<dbReference type="SMART" id="SM00091">
    <property type="entry name" value="PAS"/>
    <property type="match status" value="1"/>
</dbReference>
<dbReference type="InterPro" id="IPR036890">
    <property type="entry name" value="HATPase_C_sf"/>
</dbReference>
<keyword evidence="8" id="KW-1133">Transmembrane helix</keyword>
<dbReference type="SUPFAM" id="SSF47384">
    <property type="entry name" value="Homodimeric domain of signal transducing histidine kinase"/>
    <property type="match status" value="1"/>
</dbReference>
<feature type="transmembrane region" description="Helical" evidence="8">
    <location>
        <begin position="156"/>
        <end position="175"/>
    </location>
</feature>
<feature type="transmembrane region" description="Helical" evidence="8">
    <location>
        <begin position="13"/>
        <end position="31"/>
    </location>
</feature>
<dbReference type="SUPFAM" id="SSF55785">
    <property type="entry name" value="PYP-like sensor domain (PAS domain)"/>
    <property type="match status" value="1"/>
</dbReference>
<evidence type="ECO:0000256" key="1">
    <source>
        <dbReference type="ARBA" id="ARBA00000085"/>
    </source>
</evidence>
<dbReference type="SMART" id="SM00387">
    <property type="entry name" value="HATPase_c"/>
    <property type="match status" value="1"/>
</dbReference>
<dbReference type="NCBIfam" id="TIGR00229">
    <property type="entry name" value="sensory_box"/>
    <property type="match status" value="1"/>
</dbReference>
<dbReference type="InterPro" id="IPR004358">
    <property type="entry name" value="Sig_transdc_His_kin-like_C"/>
</dbReference>
<feature type="domain" description="PAS" evidence="10">
    <location>
        <begin position="230"/>
        <end position="300"/>
    </location>
</feature>
<keyword evidence="4" id="KW-0597">Phosphoprotein</keyword>
<dbReference type="GO" id="GO:0005886">
    <property type="term" value="C:plasma membrane"/>
    <property type="evidence" value="ECO:0007669"/>
    <property type="project" value="UniProtKB-SubCell"/>
</dbReference>
<dbReference type="EC" id="2.7.13.3" evidence="3"/>
<gene>
    <name evidence="12" type="ORF">A2Y75_07255</name>
</gene>
<feature type="transmembrane region" description="Helical" evidence="8">
    <location>
        <begin position="97"/>
        <end position="118"/>
    </location>
</feature>
<dbReference type="InterPro" id="IPR035965">
    <property type="entry name" value="PAS-like_dom_sf"/>
</dbReference>
<comment type="subcellular location">
    <subcellularLocation>
        <location evidence="2">Cell membrane</location>
    </subcellularLocation>
</comment>
<organism evidence="12 13">
    <name type="scientific">Candidatus Solincola sediminis</name>
    <dbReference type="NCBI Taxonomy" id="1797199"/>
    <lineage>
        <taxon>Bacteria</taxon>
        <taxon>Bacillati</taxon>
        <taxon>Actinomycetota</taxon>
        <taxon>Candidatus Geothermincolia</taxon>
        <taxon>Candidatus Geothermincolales</taxon>
        <taxon>Candidatus Geothermincolaceae</taxon>
        <taxon>Candidatus Solincola</taxon>
    </lineage>
</organism>
<feature type="domain" description="Histidine kinase" evidence="9">
    <location>
        <begin position="378"/>
        <end position="593"/>
    </location>
</feature>
<dbReference type="InterPro" id="IPR003594">
    <property type="entry name" value="HATPase_dom"/>
</dbReference>
<protein>
    <recommendedName>
        <fullName evidence="3">histidine kinase</fullName>
        <ecNumber evidence="3">2.7.13.3</ecNumber>
    </recommendedName>
</protein>
<dbReference type="InterPro" id="IPR000700">
    <property type="entry name" value="PAS-assoc_C"/>
</dbReference>
<dbReference type="PANTHER" id="PTHR43711">
    <property type="entry name" value="TWO-COMPONENT HISTIDINE KINASE"/>
    <property type="match status" value="1"/>
</dbReference>
<evidence type="ECO:0000256" key="4">
    <source>
        <dbReference type="ARBA" id="ARBA00022553"/>
    </source>
</evidence>
<keyword evidence="6" id="KW-0418">Kinase</keyword>
<dbReference type="Gene3D" id="3.30.450.20">
    <property type="entry name" value="PAS domain"/>
    <property type="match status" value="1"/>
</dbReference>
<dbReference type="InterPro" id="IPR050736">
    <property type="entry name" value="Sensor_HK_Regulatory"/>
</dbReference>
<feature type="domain" description="PAC" evidence="11">
    <location>
        <begin position="303"/>
        <end position="353"/>
    </location>
</feature>
<dbReference type="InterPro" id="IPR003661">
    <property type="entry name" value="HisK_dim/P_dom"/>
</dbReference>
<dbReference type="PROSITE" id="PS50112">
    <property type="entry name" value="PAS"/>
    <property type="match status" value="1"/>
</dbReference>
<evidence type="ECO:0000256" key="6">
    <source>
        <dbReference type="ARBA" id="ARBA00022777"/>
    </source>
</evidence>
<sequence>MQIQLDYRTIPELIAIVGSALLGIIVLAGQGRDRRGRLFGLLCISLSVWKTFDFASPELSAAMWVNSMAWATGSLSIALSFHFIVAYGYYERPEPKWLFAAAYPAAAVFIAAAAFGWLTDNIPWQVAHACFFMLVILTILSLMARAYLAERARQQVVALLGTLFLTLTVAIQLIATIVASRAIYTQAYGMIAFEILLGYDILVDGFLRQHREHLRALDVLGLRQERVELAESRFRKLMDMSYDLIFTMDPHANILAINTDASEVLGFPVEEMLGKGYLRFLSEEEQRNAADALSRGLAGEKIKYYEITLTRPDSQKVILSITATRLFEGEEQVALVIARDVTEATALEHELQARNVLLEEANRRLRELDTLKTELVGIVGHELRSPLTVIYSYSLALKDHWNKMEEDRKLECVDHVLRECNRLNHMVENVLDMSRIESERLFLNLQQGDLFGLLAEVAREMSMASGAHEMKVETCATRLPMEADWDKVKQVVINLLDNAFHFSPPLSPVFINGDVNDGKAVVRVKDMGPGIPRGNRERLFEKFTQSKITGMERGLGLGLYIVRTFVEAHGGEVWLEDEEGLGTVVAFSLPLQQQAV</sequence>
<dbReference type="PROSITE" id="PS50109">
    <property type="entry name" value="HIS_KIN"/>
    <property type="match status" value="1"/>
</dbReference>
<dbReference type="EMBL" id="MELK01000040">
    <property type="protein sequence ID" value="OFW56946.1"/>
    <property type="molecule type" value="Genomic_DNA"/>
</dbReference>
<evidence type="ECO:0000259" key="11">
    <source>
        <dbReference type="PROSITE" id="PS50113"/>
    </source>
</evidence>
<dbReference type="Gene3D" id="1.10.287.130">
    <property type="match status" value="1"/>
</dbReference>
<dbReference type="InterPro" id="IPR005467">
    <property type="entry name" value="His_kinase_dom"/>
</dbReference>
<keyword evidence="8" id="KW-0812">Transmembrane</keyword>
<feature type="transmembrane region" description="Helical" evidence="8">
    <location>
        <begin position="124"/>
        <end position="144"/>
    </location>
</feature>
<dbReference type="SMART" id="SM00388">
    <property type="entry name" value="HisKA"/>
    <property type="match status" value="1"/>
</dbReference>
<evidence type="ECO:0000256" key="2">
    <source>
        <dbReference type="ARBA" id="ARBA00004236"/>
    </source>
</evidence>
<evidence type="ECO:0000313" key="13">
    <source>
        <dbReference type="Proteomes" id="UP000177876"/>
    </source>
</evidence>
<dbReference type="STRING" id="1797197.A2Y75_07255"/>
<dbReference type="Gene3D" id="3.30.565.10">
    <property type="entry name" value="Histidine kinase-like ATPase, C-terminal domain"/>
    <property type="match status" value="1"/>
</dbReference>
<dbReference type="Pfam" id="PF02518">
    <property type="entry name" value="HATPase_c"/>
    <property type="match status" value="1"/>
</dbReference>
<evidence type="ECO:0000256" key="8">
    <source>
        <dbReference type="SAM" id="Phobius"/>
    </source>
</evidence>
<keyword evidence="8" id="KW-0472">Membrane</keyword>
<accession>A0A1F2WJC2</accession>
<dbReference type="InterPro" id="IPR013656">
    <property type="entry name" value="PAS_4"/>
</dbReference>
<dbReference type="CDD" id="cd00075">
    <property type="entry name" value="HATPase"/>
    <property type="match status" value="1"/>
</dbReference>
<dbReference type="AlphaFoldDB" id="A0A1F2WJC2"/>
<dbReference type="Proteomes" id="UP000177876">
    <property type="component" value="Unassembled WGS sequence"/>
</dbReference>
<evidence type="ECO:0000259" key="9">
    <source>
        <dbReference type="PROSITE" id="PS50109"/>
    </source>
</evidence>
<dbReference type="GO" id="GO:0000155">
    <property type="term" value="F:phosphorelay sensor kinase activity"/>
    <property type="evidence" value="ECO:0007669"/>
    <property type="project" value="InterPro"/>
</dbReference>
<comment type="caution">
    <text evidence="12">The sequence shown here is derived from an EMBL/GenBank/DDBJ whole genome shotgun (WGS) entry which is preliminary data.</text>
</comment>
<name>A0A1F2WJC2_9ACTN</name>
<evidence type="ECO:0000313" key="12">
    <source>
        <dbReference type="EMBL" id="OFW56946.1"/>
    </source>
</evidence>
<dbReference type="CDD" id="cd00082">
    <property type="entry name" value="HisKA"/>
    <property type="match status" value="1"/>
</dbReference>
<dbReference type="CDD" id="cd00130">
    <property type="entry name" value="PAS"/>
    <property type="match status" value="1"/>
</dbReference>
<keyword evidence="5" id="KW-0808">Transferase</keyword>
<feature type="transmembrane region" description="Helical" evidence="8">
    <location>
        <begin position="68"/>
        <end position="90"/>
    </location>
</feature>
<feature type="transmembrane region" description="Helical" evidence="8">
    <location>
        <begin position="38"/>
        <end position="56"/>
    </location>
</feature>
<dbReference type="SUPFAM" id="SSF55874">
    <property type="entry name" value="ATPase domain of HSP90 chaperone/DNA topoisomerase II/histidine kinase"/>
    <property type="match status" value="1"/>
</dbReference>
<dbReference type="PANTHER" id="PTHR43711:SF1">
    <property type="entry name" value="HISTIDINE KINASE 1"/>
    <property type="match status" value="1"/>
</dbReference>
<dbReference type="Pfam" id="PF00512">
    <property type="entry name" value="HisKA"/>
    <property type="match status" value="1"/>
</dbReference>
<proteinExistence type="predicted"/>
<evidence type="ECO:0000256" key="5">
    <source>
        <dbReference type="ARBA" id="ARBA00022679"/>
    </source>
</evidence>
<dbReference type="PROSITE" id="PS50113">
    <property type="entry name" value="PAC"/>
    <property type="match status" value="1"/>
</dbReference>
<dbReference type="InterPro" id="IPR000014">
    <property type="entry name" value="PAS"/>
</dbReference>
<dbReference type="PRINTS" id="PR00344">
    <property type="entry name" value="BCTRLSENSOR"/>
</dbReference>
<evidence type="ECO:0000256" key="7">
    <source>
        <dbReference type="ARBA" id="ARBA00023012"/>
    </source>
</evidence>
<evidence type="ECO:0000256" key="3">
    <source>
        <dbReference type="ARBA" id="ARBA00012438"/>
    </source>
</evidence>
<evidence type="ECO:0000259" key="10">
    <source>
        <dbReference type="PROSITE" id="PS50112"/>
    </source>
</evidence>
<keyword evidence="7" id="KW-0902">Two-component regulatory system</keyword>
<dbReference type="Pfam" id="PF08448">
    <property type="entry name" value="PAS_4"/>
    <property type="match status" value="1"/>
</dbReference>
<dbReference type="InterPro" id="IPR036097">
    <property type="entry name" value="HisK_dim/P_sf"/>
</dbReference>